<evidence type="ECO:0000313" key="2">
    <source>
        <dbReference type="Proteomes" id="UP000805649"/>
    </source>
</evidence>
<dbReference type="Proteomes" id="UP000805649">
    <property type="component" value="Unassembled WGS sequence"/>
</dbReference>
<gene>
    <name evidence="1" type="ORF">CTRU02_209185</name>
</gene>
<keyword evidence="2" id="KW-1185">Reference proteome</keyword>
<dbReference type="EMBL" id="VUJX02000005">
    <property type="protein sequence ID" value="KAL0936969.1"/>
    <property type="molecule type" value="Genomic_DNA"/>
</dbReference>
<protein>
    <submittedName>
        <fullName evidence="1">Uncharacterized protein</fullName>
    </submittedName>
</protein>
<evidence type="ECO:0000313" key="1">
    <source>
        <dbReference type="EMBL" id="KAL0936969.1"/>
    </source>
</evidence>
<name>A0ACC3YYI0_COLTU</name>
<proteinExistence type="predicted"/>
<organism evidence="1 2">
    <name type="scientific">Colletotrichum truncatum</name>
    <name type="common">Anthracnose fungus</name>
    <name type="synonym">Colletotrichum capsici</name>
    <dbReference type="NCBI Taxonomy" id="5467"/>
    <lineage>
        <taxon>Eukaryota</taxon>
        <taxon>Fungi</taxon>
        <taxon>Dikarya</taxon>
        <taxon>Ascomycota</taxon>
        <taxon>Pezizomycotina</taxon>
        <taxon>Sordariomycetes</taxon>
        <taxon>Hypocreomycetidae</taxon>
        <taxon>Glomerellales</taxon>
        <taxon>Glomerellaceae</taxon>
        <taxon>Colletotrichum</taxon>
        <taxon>Colletotrichum truncatum species complex</taxon>
    </lineage>
</organism>
<sequence>MVQVLLQPSQTASTHTRHVSQACCKRSSPSPTSHSLLRDPPFRSLTCDSMRLNPFLCRIVIKLLSSYPITIGERASSCRL</sequence>
<comment type="caution">
    <text evidence="1">The sequence shown here is derived from an EMBL/GenBank/DDBJ whole genome shotgun (WGS) entry which is preliminary data.</text>
</comment>
<reference evidence="1 2" key="1">
    <citation type="journal article" date="2020" name="Phytopathology">
        <title>Genome Sequence Resources of Colletotrichum truncatum, C. plurivorum, C. musicola, and C. sojae: Four Species Pathogenic to Soybean (Glycine max).</title>
        <authorList>
            <person name="Rogerio F."/>
            <person name="Boufleur T.R."/>
            <person name="Ciampi-Guillardi M."/>
            <person name="Sukno S.A."/>
            <person name="Thon M.R."/>
            <person name="Massola Junior N.S."/>
            <person name="Baroncelli R."/>
        </authorList>
    </citation>
    <scope>NUCLEOTIDE SEQUENCE [LARGE SCALE GENOMIC DNA]</scope>
    <source>
        <strain evidence="1 2">CMES1059</strain>
    </source>
</reference>
<accession>A0ACC3YYI0</accession>